<dbReference type="Pfam" id="PF07905">
    <property type="entry name" value="PucR"/>
    <property type="match status" value="1"/>
</dbReference>
<feature type="domain" description="Purine catabolism PurC-like" evidence="1">
    <location>
        <begin position="25"/>
        <end position="120"/>
    </location>
</feature>
<dbReference type="Pfam" id="PF13556">
    <property type="entry name" value="HTH_30"/>
    <property type="match status" value="1"/>
</dbReference>
<dbReference type="Gene3D" id="1.10.10.2840">
    <property type="entry name" value="PucR C-terminal helix-turn-helix domain"/>
    <property type="match status" value="1"/>
</dbReference>
<dbReference type="InterPro" id="IPR051448">
    <property type="entry name" value="CdaR-like_regulators"/>
</dbReference>
<keyword evidence="4" id="KW-1185">Reference proteome</keyword>
<organism evidence="3 4">
    <name type="scientific">Paeniglutamicibacter antarcticus</name>
    <dbReference type="NCBI Taxonomy" id="494023"/>
    <lineage>
        <taxon>Bacteria</taxon>
        <taxon>Bacillati</taxon>
        <taxon>Actinomycetota</taxon>
        <taxon>Actinomycetes</taxon>
        <taxon>Micrococcales</taxon>
        <taxon>Micrococcaceae</taxon>
        <taxon>Paeniglutamicibacter</taxon>
    </lineage>
</organism>
<gene>
    <name evidence="3" type="ORF">GCM10025778_02720</name>
</gene>
<dbReference type="InterPro" id="IPR042070">
    <property type="entry name" value="PucR_C-HTH_sf"/>
</dbReference>
<sequence length="517" mass="54310">MISMLQLGAELGPELLPGLDTEFSAKPVTGVHVSELEDPTPYLEGGELLLTTGMPFTKSASLSAAYMARLGARDVRAVGLGLGPWLKQVPEHVLQASKTVGIELAIVPDGVPFQNITRAYWRLSSRTDTTILMDSLGTQTALARAAMRPDAASAVVRGLAQALGGWAAYLPADAGSETVWPASAGSLISQLRAESIRFNKAGVPSAATFEIQGQPVVLYPILVDTRIHGFLCIGSGRTLTKADRQIIMTVSTLLALRARQREVVVGTTNALGTATTKLLLHGQTTAAHMVAAEVGLAELPYRVRLLGVRLSPGDDPGLTARAATRLIADPGLPELSSAVDQCTLRHVQDEILYLVLPAAGIGSKTAGGDDGSLEQNALLGITGAADPEVSGSLAAALGDPVGLEGIPGNVAALRRATLQAAAGHLVAVNVSEDSRAAVWVRLLAGYPRTDLLGTVRAYLRARGTWEDAARALGIHRNSLRHRISVASNLMDVDLDDPDVAAHLWLALRREESGADPR</sequence>
<name>A0ABP9TIW6_9MICC</name>
<dbReference type="PANTHER" id="PTHR33744:SF1">
    <property type="entry name" value="DNA-BINDING TRANSCRIPTIONAL ACTIVATOR ADER"/>
    <property type="match status" value="1"/>
</dbReference>
<dbReference type="Proteomes" id="UP001501257">
    <property type="component" value="Unassembled WGS sequence"/>
</dbReference>
<accession>A0ABP9TIW6</accession>
<evidence type="ECO:0000313" key="3">
    <source>
        <dbReference type="EMBL" id="GAA5225742.1"/>
    </source>
</evidence>
<comment type="caution">
    <text evidence="3">The sequence shown here is derived from an EMBL/GenBank/DDBJ whole genome shotgun (WGS) entry which is preliminary data.</text>
</comment>
<dbReference type="InterPro" id="IPR012914">
    <property type="entry name" value="PucR_dom"/>
</dbReference>
<proteinExistence type="predicted"/>
<protein>
    <submittedName>
        <fullName evidence="3">PucR family transcriptional regulator</fullName>
    </submittedName>
</protein>
<evidence type="ECO:0000259" key="2">
    <source>
        <dbReference type="Pfam" id="PF13556"/>
    </source>
</evidence>
<feature type="domain" description="PucR C-terminal helix-turn-helix" evidence="2">
    <location>
        <begin position="451"/>
        <end position="508"/>
    </location>
</feature>
<dbReference type="RefSeq" id="WP_210101874.1">
    <property type="nucleotide sequence ID" value="NZ_BAABLK010000005.1"/>
</dbReference>
<reference evidence="4" key="1">
    <citation type="journal article" date="2019" name="Int. J. Syst. Evol. Microbiol.">
        <title>The Global Catalogue of Microorganisms (GCM) 10K type strain sequencing project: providing services to taxonomists for standard genome sequencing and annotation.</title>
        <authorList>
            <consortium name="The Broad Institute Genomics Platform"/>
            <consortium name="The Broad Institute Genome Sequencing Center for Infectious Disease"/>
            <person name="Wu L."/>
            <person name="Ma J."/>
        </authorList>
    </citation>
    <scope>NUCLEOTIDE SEQUENCE [LARGE SCALE GENOMIC DNA]</scope>
    <source>
        <strain evidence="4">JCM 18952</strain>
    </source>
</reference>
<dbReference type="PANTHER" id="PTHR33744">
    <property type="entry name" value="CARBOHYDRATE DIACID REGULATOR"/>
    <property type="match status" value="1"/>
</dbReference>
<evidence type="ECO:0000259" key="1">
    <source>
        <dbReference type="Pfam" id="PF07905"/>
    </source>
</evidence>
<dbReference type="EMBL" id="BAABLK010000005">
    <property type="protein sequence ID" value="GAA5225742.1"/>
    <property type="molecule type" value="Genomic_DNA"/>
</dbReference>
<dbReference type="InterPro" id="IPR025736">
    <property type="entry name" value="PucR_C-HTH_dom"/>
</dbReference>
<evidence type="ECO:0000313" key="4">
    <source>
        <dbReference type="Proteomes" id="UP001501257"/>
    </source>
</evidence>